<keyword evidence="2" id="KW-1185">Reference proteome</keyword>
<dbReference type="RefSeq" id="WP_159443767.1">
    <property type="nucleotide sequence ID" value="NZ_FUWY01000005.1"/>
</dbReference>
<dbReference type="Pfam" id="PF05045">
    <property type="entry name" value="RgpF"/>
    <property type="match status" value="1"/>
</dbReference>
<sequence>MNNKRLGIFVFYDKEGIVREYLRYLLNDITQCFTNFIIVVNGKVNNDGMEYFKKLTQTVYVRENIGLDAGGFQFGINMVGEKELRTVEELVLFNDTFYGPFYHFEDMFNNERIKDKDFWGITANYESTDGKKIFKTHIQTYFMCFKNSILIDNAFYDYWRNLNTKTNNYFDIVYKHEIVLTDYFENLGFSWGTIVDTKKYSDSDIRLNYNPYAYSAQDLLKDNCPILKRKIFSLKKSESMEVCDSTQLIQSINYIKKNYDYNIDMIMDDIIRNNNAIDVHNNLCLDFIIKTESCNSRKVKKLIVFYCNDIRSLELFNEYTTGLKCDVFLITKNEDVCKCAEELNLKDIFIIESTHNNIILELIKLEDKLKKYDYLCYVDDTIITTKGSRYSYRNSVLNTRFSNLFQCEGYVDNIIELLQKEYKLKLVTTIDQFDYISTESERFAKLILQNEIKACMHKIGFSVEDDADYATIPIQFGFWIDMKCFLELKNAYNQLSKLSDFEAKISLPIILCKECNVSWGTITNEDNVSSYINNTSYIIKSNSFAYGDIRMTIYMTLKRVKNQILKITGRL</sequence>
<name>A0A1T4NZH8_9FIRM</name>
<keyword evidence="1" id="KW-0808">Transferase</keyword>
<evidence type="ECO:0000313" key="2">
    <source>
        <dbReference type="Proteomes" id="UP000243297"/>
    </source>
</evidence>
<accession>A0A1T4NZH8</accession>
<reference evidence="2" key="1">
    <citation type="submission" date="2017-02" db="EMBL/GenBank/DDBJ databases">
        <authorList>
            <person name="Varghese N."/>
            <person name="Submissions S."/>
        </authorList>
    </citation>
    <scope>NUCLEOTIDE SEQUENCE [LARGE SCALE GENOMIC DNA]</scope>
    <source>
        <strain evidence="2">ATCC 25662</strain>
    </source>
</reference>
<protein>
    <submittedName>
        <fullName evidence="1">Rhamnosyltransferase</fullName>
    </submittedName>
</protein>
<dbReference type="AlphaFoldDB" id="A0A1T4NZH8"/>
<gene>
    <name evidence="1" type="ORF">SAMN02745191_1801</name>
</gene>
<dbReference type="GO" id="GO:0016740">
    <property type="term" value="F:transferase activity"/>
    <property type="evidence" value="ECO:0007669"/>
    <property type="project" value="UniProtKB-KW"/>
</dbReference>
<proteinExistence type="predicted"/>
<dbReference type="STRING" id="118967.SAMN02745191_1801"/>
<dbReference type="Proteomes" id="UP000243297">
    <property type="component" value="Unassembled WGS sequence"/>
</dbReference>
<dbReference type="EMBL" id="FUWY01000005">
    <property type="protein sequence ID" value="SJZ84456.1"/>
    <property type="molecule type" value="Genomic_DNA"/>
</dbReference>
<dbReference type="OrthoDB" id="9803729at2"/>
<dbReference type="InterPro" id="IPR007739">
    <property type="entry name" value="RgpF"/>
</dbReference>
<organism evidence="1 2">
    <name type="scientific">Anaerorhabdus furcosa</name>
    <dbReference type="NCBI Taxonomy" id="118967"/>
    <lineage>
        <taxon>Bacteria</taxon>
        <taxon>Bacillati</taxon>
        <taxon>Bacillota</taxon>
        <taxon>Erysipelotrichia</taxon>
        <taxon>Erysipelotrichales</taxon>
        <taxon>Erysipelotrichaceae</taxon>
        <taxon>Anaerorhabdus</taxon>
    </lineage>
</organism>
<evidence type="ECO:0000313" key="1">
    <source>
        <dbReference type="EMBL" id="SJZ84456.1"/>
    </source>
</evidence>